<dbReference type="InterPro" id="IPR029063">
    <property type="entry name" value="SAM-dependent_MTases_sf"/>
</dbReference>
<dbReference type="Pfam" id="PF01728">
    <property type="entry name" value="FtsJ"/>
    <property type="match status" value="1"/>
</dbReference>
<dbReference type="GO" id="GO:0008650">
    <property type="term" value="F:rRNA (uridine-2'-O-)-methyltransferase activity"/>
    <property type="evidence" value="ECO:0000318"/>
    <property type="project" value="GO_Central"/>
</dbReference>
<dbReference type="eggNOG" id="KOG4589">
    <property type="taxonomic scope" value="Eukaryota"/>
</dbReference>
<dbReference type="GO" id="GO:0001510">
    <property type="term" value="P:RNA methylation"/>
    <property type="evidence" value="ECO:0000318"/>
    <property type="project" value="GO_Central"/>
</dbReference>
<dbReference type="KEGG" id="ago:AGOS_AFL117C"/>
<dbReference type="FunFam" id="3.40.50.150:FF:000411">
    <property type="entry name" value="Mrm2p"/>
    <property type="match status" value="1"/>
</dbReference>
<dbReference type="Proteomes" id="UP000000591">
    <property type="component" value="Chromosome VI"/>
</dbReference>
<dbReference type="RefSeq" id="NP_985433.2">
    <property type="nucleotide sequence ID" value="NM_210787.2"/>
</dbReference>
<evidence type="ECO:0000313" key="10">
    <source>
        <dbReference type="Proteomes" id="UP000000591"/>
    </source>
</evidence>
<evidence type="ECO:0000256" key="3">
    <source>
        <dbReference type="ARBA" id="ARBA00022603"/>
    </source>
</evidence>
<keyword evidence="5 7" id="KW-0949">S-adenosyl-L-methionine</keyword>
<keyword evidence="4" id="KW-0808">Transferase</keyword>
<protein>
    <recommendedName>
        <fullName evidence="6">rRNA methyltransferase 2, mitochondrial</fullName>
    </recommendedName>
</protein>
<dbReference type="FunCoup" id="Q755E0">
    <property type="interactions" value="25"/>
</dbReference>
<name>Q755E0_EREGS</name>
<dbReference type="InterPro" id="IPR015507">
    <property type="entry name" value="rRNA-MeTfrase_E"/>
</dbReference>
<dbReference type="InterPro" id="IPR002877">
    <property type="entry name" value="RNA_MeTrfase_FtsJ_dom"/>
</dbReference>
<evidence type="ECO:0000256" key="1">
    <source>
        <dbReference type="ARBA" id="ARBA00009258"/>
    </source>
</evidence>
<keyword evidence="10" id="KW-1185">Reference proteome</keyword>
<feature type="active site" description="Proton acceptor" evidence="7">
    <location>
        <position position="248"/>
    </location>
</feature>
<dbReference type="InterPro" id="IPR050082">
    <property type="entry name" value="RNA_methyltr_RlmE"/>
</dbReference>
<proteinExistence type="inferred from homology"/>
<dbReference type="PIRSF" id="PIRSF005461">
    <property type="entry name" value="23S_rRNA_mtase"/>
    <property type="match status" value="1"/>
</dbReference>
<dbReference type="OMA" id="WSQVAVN"/>
<keyword evidence="2" id="KW-0698">rRNA processing</keyword>
<dbReference type="EMBL" id="AE016819">
    <property type="protein sequence ID" value="AAS53257.2"/>
    <property type="molecule type" value="Genomic_DNA"/>
</dbReference>
<evidence type="ECO:0000256" key="5">
    <source>
        <dbReference type="ARBA" id="ARBA00022691"/>
    </source>
</evidence>
<accession>Q755E0</accession>
<evidence type="ECO:0000313" key="9">
    <source>
        <dbReference type="EMBL" id="AAS53257.2"/>
    </source>
</evidence>
<dbReference type="Gene3D" id="3.40.50.150">
    <property type="entry name" value="Vaccinia Virus protein VP39"/>
    <property type="match status" value="1"/>
</dbReference>
<organism evidence="9 10">
    <name type="scientific">Eremothecium gossypii (strain ATCC 10895 / CBS 109.51 / FGSC 9923 / NRRL Y-1056)</name>
    <name type="common">Yeast</name>
    <name type="synonym">Ashbya gossypii</name>
    <dbReference type="NCBI Taxonomy" id="284811"/>
    <lineage>
        <taxon>Eukaryota</taxon>
        <taxon>Fungi</taxon>
        <taxon>Dikarya</taxon>
        <taxon>Ascomycota</taxon>
        <taxon>Saccharomycotina</taxon>
        <taxon>Saccharomycetes</taxon>
        <taxon>Saccharomycetales</taxon>
        <taxon>Saccharomycetaceae</taxon>
        <taxon>Eremothecium</taxon>
    </lineage>
</organism>
<evidence type="ECO:0000256" key="6">
    <source>
        <dbReference type="ARBA" id="ARBA00041184"/>
    </source>
</evidence>
<evidence type="ECO:0000256" key="2">
    <source>
        <dbReference type="ARBA" id="ARBA00022552"/>
    </source>
</evidence>
<reference evidence="10" key="2">
    <citation type="journal article" date="2013" name="G3 (Bethesda)">
        <title>Genomes of Ashbya fungi isolated from insects reveal four mating-type loci, numerous translocations, lack of transposons, and distinct gene duplications.</title>
        <authorList>
            <person name="Dietrich F.S."/>
            <person name="Voegeli S."/>
            <person name="Kuo S."/>
            <person name="Philippsen P."/>
        </authorList>
    </citation>
    <scope>GENOME REANNOTATION</scope>
    <source>
        <strain evidence="10">ATCC 10895 / CBS 109.51 / FGSC 9923 / NRRL Y-1056</strain>
    </source>
</reference>
<dbReference type="InParanoid" id="Q755E0"/>
<feature type="domain" description="Ribosomal RNA methyltransferase FtsJ" evidence="8">
    <location>
        <begin position="49"/>
        <end position="290"/>
    </location>
</feature>
<sequence>MPVQGLPSVSITPMRELLRGFCRFNSSGRWLSRQRRDPYTREAKVQELRSRAAFKLIEIDEQFRLFRAGQRVLDLGFAPGAWSQVAHQRTQPGGKVMGVDVLPCKPPTGVSSIQANVLSRKTHELVRLYFSRHFQLNMHDELHKKHGYFQHMLEERLEELQKDNSFQPLYGMADPVHEHPLDVVLSDMYEPWPQVTGFWNNFTNAAYSRMANTSGVAVKDHYMSMDLCDAALLCAIALLRPGGSFVCKLYTGKEDQLLERRLRKVFTKVRRFKPEACRSESKELYFVGLDKRKDIDKVAVFTQ</sequence>
<dbReference type="HOGENOM" id="CLU_009422_2_0_1"/>
<evidence type="ECO:0000256" key="4">
    <source>
        <dbReference type="ARBA" id="ARBA00022679"/>
    </source>
</evidence>
<reference evidence="9 10" key="1">
    <citation type="journal article" date="2004" name="Science">
        <title>The Ashbya gossypii genome as a tool for mapping the ancient Saccharomyces cerevisiae genome.</title>
        <authorList>
            <person name="Dietrich F.S."/>
            <person name="Voegeli S."/>
            <person name="Brachat S."/>
            <person name="Lerch A."/>
            <person name="Gates K."/>
            <person name="Steiner S."/>
            <person name="Mohr C."/>
            <person name="Pohlmann R."/>
            <person name="Luedi P."/>
            <person name="Choi S."/>
            <person name="Wing R.A."/>
            <person name="Flavier A."/>
            <person name="Gaffney T.D."/>
            <person name="Philippsen P."/>
        </authorList>
    </citation>
    <scope>NUCLEOTIDE SEQUENCE [LARGE SCALE GENOMIC DNA]</scope>
    <source>
        <strain evidence="10">ATCC 10895 / CBS 109.51 / FGSC 9923 / NRRL Y-1056</strain>
    </source>
</reference>
<dbReference type="AlphaFoldDB" id="Q755E0"/>
<keyword evidence="3" id="KW-0489">Methyltransferase</keyword>
<comment type="similarity">
    <text evidence="1">Belongs to the class I-like SAM-binding methyltransferase superfamily. RNA methyltransferase RlmE family.</text>
</comment>
<dbReference type="STRING" id="284811.Q755E0"/>
<dbReference type="GO" id="GO:0005739">
    <property type="term" value="C:mitochondrion"/>
    <property type="evidence" value="ECO:0000318"/>
    <property type="project" value="GO_Central"/>
</dbReference>
<dbReference type="OrthoDB" id="20105at2759"/>
<dbReference type="PANTHER" id="PTHR10920:SF18">
    <property type="entry name" value="RRNA METHYLTRANSFERASE 2, MITOCHONDRIAL"/>
    <property type="match status" value="1"/>
</dbReference>
<dbReference type="SUPFAM" id="SSF53335">
    <property type="entry name" value="S-adenosyl-L-methionine-dependent methyltransferases"/>
    <property type="match status" value="1"/>
</dbReference>
<dbReference type="PANTHER" id="PTHR10920">
    <property type="entry name" value="RIBOSOMAL RNA METHYLTRANSFERASE"/>
    <property type="match status" value="1"/>
</dbReference>
<dbReference type="HAMAP" id="MF_01547">
    <property type="entry name" value="RNA_methyltr_E"/>
    <property type="match status" value="1"/>
</dbReference>
<evidence type="ECO:0000259" key="8">
    <source>
        <dbReference type="Pfam" id="PF01728"/>
    </source>
</evidence>
<evidence type="ECO:0000256" key="7">
    <source>
        <dbReference type="PIRSR" id="PIRSR005461-1"/>
    </source>
</evidence>
<gene>
    <name evidence="9" type="ORF">AGOS_AFL117C</name>
</gene>
<dbReference type="GeneID" id="4621660"/>